<dbReference type="Gene3D" id="2.30.30.40">
    <property type="entry name" value="SH3 Domains"/>
    <property type="match status" value="1"/>
</dbReference>
<protein>
    <submittedName>
        <fullName evidence="2">Chemotaxis protein CheW</fullName>
    </submittedName>
</protein>
<evidence type="ECO:0000313" key="2">
    <source>
        <dbReference type="EMBL" id="MFD2262985.1"/>
    </source>
</evidence>
<reference evidence="3" key="1">
    <citation type="journal article" date="2019" name="Int. J. Syst. Evol. Microbiol.">
        <title>The Global Catalogue of Microorganisms (GCM) 10K type strain sequencing project: providing services to taxonomists for standard genome sequencing and annotation.</title>
        <authorList>
            <consortium name="The Broad Institute Genomics Platform"/>
            <consortium name="The Broad Institute Genome Sequencing Center for Infectious Disease"/>
            <person name="Wu L."/>
            <person name="Ma J."/>
        </authorList>
    </citation>
    <scope>NUCLEOTIDE SEQUENCE [LARGE SCALE GENOMIC DNA]</scope>
    <source>
        <strain evidence="3">CGMCC 1.19062</strain>
    </source>
</reference>
<gene>
    <name evidence="2" type="ORF">ACFSM5_08810</name>
</gene>
<organism evidence="2 3">
    <name type="scientific">Lacibacterium aquatile</name>
    <dbReference type="NCBI Taxonomy" id="1168082"/>
    <lineage>
        <taxon>Bacteria</taxon>
        <taxon>Pseudomonadati</taxon>
        <taxon>Pseudomonadota</taxon>
        <taxon>Alphaproteobacteria</taxon>
        <taxon>Rhodospirillales</taxon>
        <taxon>Rhodospirillaceae</taxon>
    </lineage>
</organism>
<comment type="caution">
    <text evidence="2">The sequence shown here is derived from an EMBL/GenBank/DDBJ whole genome shotgun (WGS) entry which is preliminary data.</text>
</comment>
<name>A0ABW5DQE6_9PROT</name>
<dbReference type="SMART" id="SM00260">
    <property type="entry name" value="CheW"/>
    <property type="match status" value="1"/>
</dbReference>
<dbReference type="InterPro" id="IPR002545">
    <property type="entry name" value="CheW-lke_dom"/>
</dbReference>
<dbReference type="Proteomes" id="UP001597295">
    <property type="component" value="Unassembled WGS sequence"/>
</dbReference>
<dbReference type="Pfam" id="PF01584">
    <property type="entry name" value="CheW"/>
    <property type="match status" value="1"/>
</dbReference>
<dbReference type="PROSITE" id="PS50851">
    <property type="entry name" value="CHEW"/>
    <property type="match status" value="1"/>
</dbReference>
<dbReference type="EMBL" id="JBHUIP010000008">
    <property type="protein sequence ID" value="MFD2262985.1"/>
    <property type="molecule type" value="Genomic_DNA"/>
</dbReference>
<sequence>MVDRSKQLARRMEAMAQARRERMLDRRTQDIARPPAQAAAMGEAMLVLSAGGASYGLPVASVAEVLPHKPCVPVVGAALAMLGVFSRGGRMVSALDLAAILSGRMSAADGGYLVVLRGVEPPIALRVDAVTGTGDVRRVASVDIADGAAGGERDAVVAYGSLLSDPTAPLAGLIDLGRLLRPFLLPTSPSIGA</sequence>
<dbReference type="RefSeq" id="WP_379875953.1">
    <property type="nucleotide sequence ID" value="NZ_JBHUIP010000008.1"/>
</dbReference>
<accession>A0ABW5DQE6</accession>
<keyword evidence="3" id="KW-1185">Reference proteome</keyword>
<dbReference type="Gene3D" id="2.40.50.180">
    <property type="entry name" value="CheA-289, Domain 4"/>
    <property type="match status" value="1"/>
</dbReference>
<evidence type="ECO:0000313" key="3">
    <source>
        <dbReference type="Proteomes" id="UP001597295"/>
    </source>
</evidence>
<dbReference type="InterPro" id="IPR036061">
    <property type="entry name" value="CheW-like_dom_sf"/>
</dbReference>
<feature type="domain" description="CheW-like" evidence="1">
    <location>
        <begin position="42"/>
        <end position="185"/>
    </location>
</feature>
<evidence type="ECO:0000259" key="1">
    <source>
        <dbReference type="PROSITE" id="PS50851"/>
    </source>
</evidence>
<dbReference type="SUPFAM" id="SSF50341">
    <property type="entry name" value="CheW-like"/>
    <property type="match status" value="1"/>
</dbReference>
<proteinExistence type="predicted"/>